<sequence length="443" mass="49951">MEAIDITPKKDGGVLKTIKKEGSGTAKPTSGTTVKVHYVGTLETGEKFDSSRDRGSEFEFLLGRGQVIEGWDIGVATMKKGEIADFKIRSDYGYKESGSMPKIPPNATLNFEVELVDWQAEDISPNRDGTIMRSVIVEGEKYANPSETSPVEVHAVGTYDGRVFYDKEVNFILGEGSEVGLPEGVDRALRRFCRGEKSTVRLSGTKFTYGPKPPPEYDLPPNATIEFTIFLKSFEKVRFRLGCSVFRIKFSYLQIPATWEMTTEKKLEEATLAKDRGTEFFKQNKLKLAYNKYKRIEDILLHEKNMDPVQQKTRDDLLLAAYLNLSLTASKMGENLDCIKYCDKALELSPNNIKALYRKAGARSALSDLDEAKQIYEAILKIDPDNKAAAQQILVVRQMMKDQLERDKKRYKNLFSKIASETQGEKHSPFDEKPKAEEQAVAE</sequence>
<dbReference type="InterPro" id="IPR050754">
    <property type="entry name" value="FKBP4/5/8-like"/>
</dbReference>
<evidence type="ECO:0000256" key="5">
    <source>
        <dbReference type="ARBA" id="ARBA00023110"/>
    </source>
</evidence>
<keyword evidence="3" id="KW-0677">Repeat</keyword>
<evidence type="ECO:0000256" key="9">
    <source>
        <dbReference type="SAM" id="MobiDB-lite"/>
    </source>
</evidence>
<dbReference type="InterPro" id="IPR001179">
    <property type="entry name" value="PPIase_FKBP_dom"/>
</dbReference>
<dbReference type="Pfam" id="PF00254">
    <property type="entry name" value="FKBP_C"/>
    <property type="match status" value="2"/>
</dbReference>
<dbReference type="EMBL" id="KN716245">
    <property type="protein sequence ID" value="KJH49110.1"/>
    <property type="molecule type" value="Genomic_DNA"/>
</dbReference>
<dbReference type="EC" id="5.2.1.8" evidence="2 7"/>
<protein>
    <recommendedName>
        <fullName evidence="2 7">peptidylprolyl isomerase</fullName>
        <ecNumber evidence="2 7">5.2.1.8</ecNumber>
    </recommendedName>
</protein>
<keyword evidence="5 7" id="KW-0697">Rotamase</keyword>
<dbReference type="InterPro" id="IPR019734">
    <property type="entry name" value="TPR_rpt"/>
</dbReference>
<dbReference type="STRING" id="29172.A0A0D8XX71"/>
<reference evidence="11 12" key="1">
    <citation type="submission" date="2013-11" db="EMBL/GenBank/DDBJ databases">
        <title>Draft genome of the bovine lungworm Dictyocaulus viviparus.</title>
        <authorList>
            <person name="Mitreva M."/>
        </authorList>
    </citation>
    <scope>NUCLEOTIDE SEQUENCE [LARGE SCALE GENOMIC DNA]</scope>
    <source>
        <strain evidence="11 12">HannoverDv2000</strain>
    </source>
</reference>
<dbReference type="PANTHER" id="PTHR46512:SF9">
    <property type="entry name" value="PEPTIDYLPROLYL ISOMERASE"/>
    <property type="match status" value="1"/>
</dbReference>
<feature type="domain" description="PPIase FKBP-type" evidence="10">
    <location>
        <begin position="31"/>
        <end position="119"/>
    </location>
</feature>
<evidence type="ECO:0000256" key="1">
    <source>
        <dbReference type="ARBA" id="ARBA00000971"/>
    </source>
</evidence>
<dbReference type="InterPro" id="IPR011990">
    <property type="entry name" value="TPR-like_helical_dom_sf"/>
</dbReference>
<dbReference type="AlphaFoldDB" id="A0A0D8XX71"/>
<evidence type="ECO:0000313" key="11">
    <source>
        <dbReference type="EMBL" id="KJH49110.1"/>
    </source>
</evidence>
<evidence type="ECO:0000256" key="6">
    <source>
        <dbReference type="ARBA" id="ARBA00023235"/>
    </source>
</evidence>
<feature type="region of interest" description="Disordered" evidence="9">
    <location>
        <begin position="418"/>
        <end position="443"/>
    </location>
</feature>
<dbReference type="SUPFAM" id="SSF48452">
    <property type="entry name" value="TPR-like"/>
    <property type="match status" value="1"/>
</dbReference>
<keyword evidence="6 7" id="KW-0413">Isomerase</keyword>
<accession>A0A0D8XX71</accession>
<feature type="compositionally biased region" description="Basic and acidic residues" evidence="9">
    <location>
        <begin position="423"/>
        <end position="443"/>
    </location>
</feature>
<dbReference type="Gene3D" id="1.25.40.10">
    <property type="entry name" value="Tetratricopeptide repeat domain"/>
    <property type="match status" value="1"/>
</dbReference>
<dbReference type="FunFam" id="3.10.50.40:FF:000013">
    <property type="entry name" value="Peptidylprolyl isomerase"/>
    <property type="match status" value="1"/>
</dbReference>
<organism evidence="11 12">
    <name type="scientific">Dictyocaulus viviparus</name>
    <name type="common">Bovine lungworm</name>
    <dbReference type="NCBI Taxonomy" id="29172"/>
    <lineage>
        <taxon>Eukaryota</taxon>
        <taxon>Metazoa</taxon>
        <taxon>Ecdysozoa</taxon>
        <taxon>Nematoda</taxon>
        <taxon>Chromadorea</taxon>
        <taxon>Rhabditida</taxon>
        <taxon>Rhabditina</taxon>
        <taxon>Rhabditomorpha</taxon>
        <taxon>Strongyloidea</taxon>
        <taxon>Metastrongylidae</taxon>
        <taxon>Dictyocaulus</taxon>
    </lineage>
</organism>
<dbReference type="Gene3D" id="3.10.50.40">
    <property type="match status" value="2"/>
</dbReference>
<evidence type="ECO:0000313" key="12">
    <source>
        <dbReference type="Proteomes" id="UP000053766"/>
    </source>
</evidence>
<proteinExistence type="predicted"/>
<feature type="domain" description="PPIase FKBP-type" evidence="10">
    <location>
        <begin position="148"/>
        <end position="235"/>
    </location>
</feature>
<dbReference type="GO" id="GO:0003755">
    <property type="term" value="F:peptidyl-prolyl cis-trans isomerase activity"/>
    <property type="evidence" value="ECO:0007669"/>
    <property type="project" value="UniProtKB-KW"/>
</dbReference>
<evidence type="ECO:0000256" key="4">
    <source>
        <dbReference type="ARBA" id="ARBA00022803"/>
    </source>
</evidence>
<dbReference type="InterPro" id="IPR046357">
    <property type="entry name" value="PPIase_dom_sf"/>
</dbReference>
<dbReference type="Proteomes" id="UP000053766">
    <property type="component" value="Unassembled WGS sequence"/>
</dbReference>
<feature type="repeat" description="TPR" evidence="8">
    <location>
        <begin position="319"/>
        <end position="352"/>
    </location>
</feature>
<dbReference type="PROSITE" id="PS50059">
    <property type="entry name" value="FKBP_PPIASE"/>
    <property type="match status" value="2"/>
</dbReference>
<evidence type="ECO:0000256" key="7">
    <source>
        <dbReference type="PROSITE-ProRule" id="PRU00277"/>
    </source>
</evidence>
<comment type="catalytic activity">
    <reaction evidence="1 7">
        <text>[protein]-peptidylproline (omega=180) = [protein]-peptidylproline (omega=0)</text>
        <dbReference type="Rhea" id="RHEA:16237"/>
        <dbReference type="Rhea" id="RHEA-COMP:10747"/>
        <dbReference type="Rhea" id="RHEA-COMP:10748"/>
        <dbReference type="ChEBI" id="CHEBI:83833"/>
        <dbReference type="ChEBI" id="CHEBI:83834"/>
        <dbReference type="EC" id="5.2.1.8"/>
    </reaction>
</comment>
<feature type="repeat" description="TPR" evidence="8">
    <location>
        <begin position="353"/>
        <end position="386"/>
    </location>
</feature>
<dbReference type="PANTHER" id="PTHR46512">
    <property type="entry name" value="PEPTIDYLPROLYL ISOMERASE"/>
    <property type="match status" value="1"/>
</dbReference>
<keyword evidence="4 8" id="KW-0802">TPR repeat</keyword>
<dbReference type="PROSITE" id="PS50005">
    <property type="entry name" value="TPR"/>
    <property type="match status" value="2"/>
</dbReference>
<reference evidence="12" key="2">
    <citation type="journal article" date="2016" name="Sci. Rep.">
        <title>Dictyocaulus viviparus genome, variome and transcriptome elucidate lungworm biology and support future intervention.</title>
        <authorList>
            <person name="McNulty S.N."/>
            <person name="Strube C."/>
            <person name="Rosa B.A."/>
            <person name="Martin J.C."/>
            <person name="Tyagi R."/>
            <person name="Choi Y.J."/>
            <person name="Wang Q."/>
            <person name="Hallsworth Pepin K."/>
            <person name="Zhang X."/>
            <person name="Ozersky P."/>
            <person name="Wilson R.K."/>
            <person name="Sternberg P.W."/>
            <person name="Gasser R.B."/>
            <person name="Mitreva M."/>
        </authorList>
    </citation>
    <scope>NUCLEOTIDE SEQUENCE [LARGE SCALE GENOMIC DNA]</scope>
    <source>
        <strain evidence="12">HannoverDv2000</strain>
    </source>
</reference>
<dbReference type="Pfam" id="PF14559">
    <property type="entry name" value="TPR_19"/>
    <property type="match status" value="1"/>
</dbReference>
<evidence type="ECO:0000256" key="8">
    <source>
        <dbReference type="PROSITE-ProRule" id="PRU00339"/>
    </source>
</evidence>
<dbReference type="FunFam" id="3.10.50.40:FF:000056">
    <property type="entry name" value="Peptidylprolyl isomerase"/>
    <property type="match status" value="1"/>
</dbReference>
<keyword evidence="12" id="KW-1185">Reference proteome</keyword>
<dbReference type="SMART" id="SM00028">
    <property type="entry name" value="TPR"/>
    <property type="match status" value="2"/>
</dbReference>
<evidence type="ECO:0000256" key="3">
    <source>
        <dbReference type="ARBA" id="ARBA00022737"/>
    </source>
</evidence>
<evidence type="ECO:0000256" key="2">
    <source>
        <dbReference type="ARBA" id="ARBA00013194"/>
    </source>
</evidence>
<evidence type="ECO:0000259" key="10">
    <source>
        <dbReference type="PROSITE" id="PS50059"/>
    </source>
</evidence>
<gene>
    <name evidence="11" type="ORF">DICVIV_04740</name>
</gene>
<dbReference type="OrthoDB" id="433738at2759"/>
<name>A0A0D8XX71_DICVI</name>
<dbReference type="SUPFAM" id="SSF54534">
    <property type="entry name" value="FKBP-like"/>
    <property type="match status" value="2"/>
</dbReference>